<protein>
    <submittedName>
        <fullName evidence="9">Sodium/potassium-transporting ATPase subunit beta</fullName>
    </submittedName>
</protein>
<comment type="subcellular location">
    <subcellularLocation>
        <location evidence="1">Membrane</location>
        <topology evidence="1">Single-pass type II membrane protein</topology>
    </subcellularLocation>
</comment>
<sequence length="325" mass="36787">MAKGDNGKLEESNALMANGRSKPPVKQSFTTFIYNKQEGTFLGRSAKSWVQIVVFYIIFYICLAAFWLACLAIFLKTIDPSLPRYYGKGTIIGANPGVGYQPWLKEDPESTLVRFNIQDNSSYTKYVDAMENYVQKYSNINRTRACTGTESNSEVVQDGKLTDETKEACRFDLGIFKRQGCSKENDFGYKDGKPCIIVSLNRLIGWTPVDYADGEVPKEVQGRYKKGSIAFRCDGIYDPDKEIVGPIVYIPNEGIDGRFYPYAVMDNYHQPIAMVKFNGLPKNRVVMVECRAYAKNIEQETESRLGMVTFELELQDVTPEVEENP</sequence>
<evidence type="ECO:0000256" key="5">
    <source>
        <dbReference type="ARBA" id="ARBA00022989"/>
    </source>
</evidence>
<evidence type="ECO:0000256" key="3">
    <source>
        <dbReference type="ARBA" id="ARBA00022692"/>
    </source>
</evidence>
<dbReference type="Proteomes" id="UP000887574">
    <property type="component" value="Unplaced"/>
</dbReference>
<dbReference type="InterPro" id="IPR038702">
    <property type="entry name" value="Na/K_ATPase_sub_beta_sf"/>
</dbReference>
<dbReference type="PANTHER" id="PTHR11523">
    <property type="entry name" value="SODIUM/POTASSIUM-DEPENDENT ATPASE BETA SUBUNIT"/>
    <property type="match status" value="1"/>
</dbReference>
<evidence type="ECO:0000256" key="6">
    <source>
        <dbReference type="ARBA" id="ARBA00023136"/>
    </source>
</evidence>
<keyword evidence="6 7" id="KW-0472">Membrane</keyword>
<accession>A0A915EMC1</accession>
<dbReference type="PANTHER" id="PTHR11523:SF28">
    <property type="entry name" value="NA_K-ATPASE BETA SUBUNIT ISOFORM 4-RELATED"/>
    <property type="match status" value="1"/>
</dbReference>
<evidence type="ECO:0000256" key="7">
    <source>
        <dbReference type="SAM" id="Phobius"/>
    </source>
</evidence>
<keyword evidence="3 7" id="KW-0812">Transmembrane</keyword>
<dbReference type="GO" id="GO:0006883">
    <property type="term" value="P:intracellular sodium ion homeostasis"/>
    <property type="evidence" value="ECO:0007669"/>
    <property type="project" value="TreeGrafter"/>
</dbReference>
<keyword evidence="5 7" id="KW-1133">Transmembrane helix</keyword>
<feature type="transmembrane region" description="Helical" evidence="7">
    <location>
        <begin position="49"/>
        <end position="75"/>
    </location>
</feature>
<evidence type="ECO:0000313" key="8">
    <source>
        <dbReference type="Proteomes" id="UP000887574"/>
    </source>
</evidence>
<evidence type="ECO:0000256" key="4">
    <source>
        <dbReference type="ARBA" id="ARBA00022968"/>
    </source>
</evidence>
<organism evidence="8 9">
    <name type="scientific">Ditylenchus dipsaci</name>
    <dbReference type="NCBI Taxonomy" id="166011"/>
    <lineage>
        <taxon>Eukaryota</taxon>
        <taxon>Metazoa</taxon>
        <taxon>Ecdysozoa</taxon>
        <taxon>Nematoda</taxon>
        <taxon>Chromadorea</taxon>
        <taxon>Rhabditida</taxon>
        <taxon>Tylenchina</taxon>
        <taxon>Tylenchomorpha</taxon>
        <taxon>Sphaerularioidea</taxon>
        <taxon>Anguinidae</taxon>
        <taxon>Anguininae</taxon>
        <taxon>Ditylenchus</taxon>
    </lineage>
</organism>
<evidence type="ECO:0000256" key="2">
    <source>
        <dbReference type="ARBA" id="ARBA00005876"/>
    </source>
</evidence>
<name>A0A915EMC1_9BILA</name>
<dbReference type="GO" id="GO:0001671">
    <property type="term" value="F:ATPase activator activity"/>
    <property type="evidence" value="ECO:0007669"/>
    <property type="project" value="TreeGrafter"/>
</dbReference>
<keyword evidence="8" id="KW-1185">Reference proteome</keyword>
<dbReference type="InterPro" id="IPR000402">
    <property type="entry name" value="Na/K_ATPase_sub_beta"/>
</dbReference>
<dbReference type="NCBIfam" id="TIGR01107">
    <property type="entry name" value="Na_K_ATPase_bet"/>
    <property type="match status" value="1"/>
</dbReference>
<dbReference type="Pfam" id="PF00287">
    <property type="entry name" value="Na_K-ATPase"/>
    <property type="match status" value="1"/>
</dbReference>
<dbReference type="GO" id="GO:0030007">
    <property type="term" value="P:intracellular potassium ion homeostasis"/>
    <property type="evidence" value="ECO:0007669"/>
    <property type="project" value="TreeGrafter"/>
</dbReference>
<dbReference type="Gene3D" id="2.60.40.1660">
    <property type="entry name" value="Na, k-atpase alpha subunit"/>
    <property type="match status" value="1"/>
</dbReference>
<proteinExistence type="inferred from homology"/>
<comment type="similarity">
    <text evidence="2">Belongs to the X(+)/potassium ATPases subunit beta family.</text>
</comment>
<dbReference type="WBParaSite" id="jg7422">
    <property type="protein sequence ID" value="jg7422"/>
    <property type="gene ID" value="jg7422"/>
</dbReference>
<dbReference type="GO" id="GO:1990573">
    <property type="term" value="P:potassium ion import across plasma membrane"/>
    <property type="evidence" value="ECO:0007669"/>
    <property type="project" value="TreeGrafter"/>
</dbReference>
<dbReference type="AlphaFoldDB" id="A0A915EMC1"/>
<dbReference type="GO" id="GO:0005890">
    <property type="term" value="C:sodium:potassium-exchanging ATPase complex"/>
    <property type="evidence" value="ECO:0007669"/>
    <property type="project" value="InterPro"/>
</dbReference>
<keyword evidence="4" id="KW-0735">Signal-anchor</keyword>
<reference evidence="9" key="1">
    <citation type="submission" date="2022-11" db="UniProtKB">
        <authorList>
            <consortium name="WormBaseParasite"/>
        </authorList>
    </citation>
    <scope>IDENTIFICATION</scope>
</reference>
<evidence type="ECO:0000313" key="9">
    <source>
        <dbReference type="WBParaSite" id="jg7422"/>
    </source>
</evidence>
<evidence type="ECO:0000256" key="1">
    <source>
        <dbReference type="ARBA" id="ARBA00004606"/>
    </source>
</evidence>
<dbReference type="GO" id="GO:0036376">
    <property type="term" value="P:sodium ion export across plasma membrane"/>
    <property type="evidence" value="ECO:0007669"/>
    <property type="project" value="TreeGrafter"/>
</dbReference>